<evidence type="ECO:0000313" key="2">
    <source>
        <dbReference type="Proteomes" id="UP000290608"/>
    </source>
</evidence>
<proteinExistence type="predicted"/>
<protein>
    <submittedName>
        <fullName evidence="1">Uncharacterized protein</fullName>
    </submittedName>
</protein>
<sequence length="130" mass="15055">MSFFLDEKIEEFRCQVDSDNKIISVKFRIKEIILKMNYRNKFIKIFGKPDASFCIGEIVKSSETKLPNGATSGSAVIIPKKCDFFDKSVLSTVWKLDNNVFMELTHPQMRSTFPRAYINISKSSKWIETK</sequence>
<organism evidence="1 2">
    <name type="scientific">Leeuwenhoekiella marinoflava</name>
    <dbReference type="NCBI Taxonomy" id="988"/>
    <lineage>
        <taxon>Bacteria</taxon>
        <taxon>Pseudomonadati</taxon>
        <taxon>Bacteroidota</taxon>
        <taxon>Flavobacteriia</taxon>
        <taxon>Flavobacteriales</taxon>
        <taxon>Flavobacteriaceae</taxon>
        <taxon>Leeuwenhoekiella</taxon>
    </lineage>
</organism>
<accession>A0A4Q0P6T9</accession>
<gene>
    <name evidence="1" type="ORF">DSL99_3950</name>
</gene>
<dbReference type="Proteomes" id="UP000290608">
    <property type="component" value="Unassembled WGS sequence"/>
</dbReference>
<dbReference type="STRING" id="1122159.SAMN02745246_02179"/>
<dbReference type="EMBL" id="QOVL01000029">
    <property type="protein sequence ID" value="RXG22384.1"/>
    <property type="molecule type" value="Genomic_DNA"/>
</dbReference>
<comment type="caution">
    <text evidence="1">The sequence shown here is derived from an EMBL/GenBank/DDBJ whole genome shotgun (WGS) entry which is preliminary data.</text>
</comment>
<evidence type="ECO:0000313" key="1">
    <source>
        <dbReference type="EMBL" id="RXG22384.1"/>
    </source>
</evidence>
<reference evidence="1 2" key="1">
    <citation type="submission" date="2018-07" db="EMBL/GenBank/DDBJ databases">
        <title>Leeuwenhoekiella genomics.</title>
        <authorList>
            <person name="Tahon G."/>
            <person name="Willems A."/>
        </authorList>
    </citation>
    <scope>NUCLEOTIDE SEQUENCE [LARGE SCALE GENOMIC DNA]</scope>
    <source>
        <strain evidence="1 2">LMG 1345</strain>
    </source>
</reference>
<dbReference type="AlphaFoldDB" id="A0A4Q0P6T9"/>
<name>A0A4Q0P6T9_9FLAO</name>